<reference evidence="15 16" key="1">
    <citation type="journal article" date="2013" name="Genome Biol.">
        <title>Genome of Acanthamoeba castellanii highlights extensive lateral gene transfer and early evolution of tyrosine kinase signaling.</title>
        <authorList>
            <person name="Clarke M."/>
            <person name="Lohan A.J."/>
            <person name="Liu B."/>
            <person name="Lagkouvardos I."/>
            <person name="Roy S."/>
            <person name="Zafar N."/>
            <person name="Bertelli C."/>
            <person name="Schilde C."/>
            <person name="Kianianmomeni A."/>
            <person name="Burglin T.R."/>
            <person name="Frech C."/>
            <person name="Turcotte B."/>
            <person name="Kopec K.O."/>
            <person name="Synnott J.M."/>
            <person name="Choo C."/>
            <person name="Paponov I."/>
            <person name="Finkler A."/>
            <person name="Soon Heng Tan C."/>
            <person name="Hutchins A.P."/>
            <person name="Weinmeier T."/>
            <person name="Rattei T."/>
            <person name="Chu J.S."/>
            <person name="Gimenez G."/>
            <person name="Irimia M."/>
            <person name="Rigden D.J."/>
            <person name="Fitzpatrick D.A."/>
            <person name="Lorenzo-Morales J."/>
            <person name="Bateman A."/>
            <person name="Chiu C.H."/>
            <person name="Tang P."/>
            <person name="Hegemann P."/>
            <person name="Fromm H."/>
            <person name="Raoult D."/>
            <person name="Greub G."/>
            <person name="Miranda-Saavedra D."/>
            <person name="Chen N."/>
            <person name="Nash P."/>
            <person name="Ginger M.L."/>
            <person name="Horn M."/>
            <person name="Schaap P."/>
            <person name="Caler L."/>
            <person name="Loftus B."/>
        </authorList>
    </citation>
    <scope>NUCLEOTIDE SEQUENCE [LARGE SCALE GENOMIC DNA]</scope>
    <source>
        <strain evidence="15 16">Neff</strain>
    </source>
</reference>
<evidence type="ECO:0000256" key="7">
    <source>
        <dbReference type="ARBA" id="ARBA00022771"/>
    </source>
</evidence>
<dbReference type="GO" id="GO:0031145">
    <property type="term" value="P:anaphase-promoting complex-dependent catabolic process"/>
    <property type="evidence" value="ECO:0007669"/>
    <property type="project" value="InterPro"/>
</dbReference>
<dbReference type="Pfam" id="PF12861">
    <property type="entry name" value="zf-ANAPC11"/>
    <property type="match status" value="1"/>
</dbReference>
<dbReference type="GO" id="GO:0097602">
    <property type="term" value="F:cullin family protein binding"/>
    <property type="evidence" value="ECO:0007669"/>
    <property type="project" value="InterPro"/>
</dbReference>
<evidence type="ECO:0000256" key="5">
    <source>
        <dbReference type="ARBA" id="ARBA00022618"/>
    </source>
</evidence>
<keyword evidence="12" id="KW-0131">Cell cycle</keyword>
<evidence type="ECO:0000313" key="15">
    <source>
        <dbReference type="EMBL" id="ELR16583.1"/>
    </source>
</evidence>
<proteinExistence type="inferred from homology"/>
<keyword evidence="11" id="KW-0539">Nucleus</keyword>
<feature type="domain" description="RING-type" evidence="14">
    <location>
        <begin position="69"/>
        <end position="112"/>
    </location>
</feature>
<dbReference type="RefSeq" id="XP_004338596.1">
    <property type="nucleotide sequence ID" value="XM_004338548.1"/>
</dbReference>
<evidence type="ECO:0000256" key="13">
    <source>
        <dbReference type="PROSITE-ProRule" id="PRU00175"/>
    </source>
</evidence>
<dbReference type="OMA" id="QWRWDTG"/>
<evidence type="ECO:0000256" key="10">
    <source>
        <dbReference type="ARBA" id="ARBA00022833"/>
    </source>
</evidence>
<organism evidence="15 16">
    <name type="scientific">Acanthamoeba castellanii (strain ATCC 30010 / Neff)</name>
    <dbReference type="NCBI Taxonomy" id="1257118"/>
    <lineage>
        <taxon>Eukaryota</taxon>
        <taxon>Amoebozoa</taxon>
        <taxon>Discosea</taxon>
        <taxon>Longamoebia</taxon>
        <taxon>Centramoebida</taxon>
        <taxon>Acanthamoebidae</taxon>
        <taxon>Acanthamoeba</taxon>
    </lineage>
</organism>
<dbReference type="PANTHER" id="PTHR11210">
    <property type="entry name" value="RING BOX"/>
    <property type="match status" value="1"/>
</dbReference>
<dbReference type="InterPro" id="IPR024991">
    <property type="entry name" value="RING-H2_APC11"/>
</dbReference>
<dbReference type="InterPro" id="IPR051031">
    <property type="entry name" value="RING-box_E3_Ubiquitin_Ligase"/>
</dbReference>
<evidence type="ECO:0000256" key="12">
    <source>
        <dbReference type="ARBA" id="ARBA00023306"/>
    </source>
</evidence>
<dbReference type="OrthoDB" id="1681166at2759"/>
<accession>L8GVJ0</accession>
<keyword evidence="6" id="KW-0479">Metal-binding</keyword>
<evidence type="ECO:0000256" key="2">
    <source>
        <dbReference type="ARBA" id="ARBA00004906"/>
    </source>
</evidence>
<dbReference type="FunFam" id="3.30.40.10:FF:000111">
    <property type="entry name" value="Anaphase-promoting complex subunit 11"/>
    <property type="match status" value="1"/>
</dbReference>
<dbReference type="VEuPathDB" id="AmoebaDB:ACA1_087660"/>
<evidence type="ECO:0000256" key="3">
    <source>
        <dbReference type="ARBA" id="ARBA00009273"/>
    </source>
</evidence>
<keyword evidence="8" id="KW-0498">Mitosis</keyword>
<name>L8GVJ0_ACACF</name>
<evidence type="ECO:0000313" key="16">
    <source>
        <dbReference type="Proteomes" id="UP000011083"/>
    </source>
</evidence>
<gene>
    <name evidence="15" type="ORF">ACA1_087660</name>
</gene>
<evidence type="ECO:0000256" key="6">
    <source>
        <dbReference type="ARBA" id="ARBA00022723"/>
    </source>
</evidence>
<dbReference type="InterPro" id="IPR013083">
    <property type="entry name" value="Znf_RING/FYVE/PHD"/>
</dbReference>
<dbReference type="STRING" id="1257118.L8GVJ0"/>
<comment type="similarity">
    <text evidence="3">Belongs to the RING-box family.</text>
</comment>
<keyword evidence="5" id="KW-0132">Cell division</keyword>
<dbReference type="Gene3D" id="3.30.40.10">
    <property type="entry name" value="Zinc/RING finger domain, C3HC4 (zinc finger)"/>
    <property type="match status" value="1"/>
</dbReference>
<keyword evidence="9" id="KW-0833">Ubl conjugation pathway</keyword>
<evidence type="ECO:0000256" key="1">
    <source>
        <dbReference type="ARBA" id="ARBA00004123"/>
    </source>
</evidence>
<comment type="subcellular location">
    <subcellularLocation>
        <location evidence="1">Nucleus</location>
    </subcellularLocation>
</comment>
<comment type="pathway">
    <text evidence="2">Protein modification; protein ubiquitination.</text>
</comment>
<dbReference type="GO" id="GO:0005680">
    <property type="term" value="C:anaphase-promoting complex"/>
    <property type="evidence" value="ECO:0007669"/>
    <property type="project" value="InterPro"/>
</dbReference>
<evidence type="ECO:0000256" key="9">
    <source>
        <dbReference type="ARBA" id="ARBA00022786"/>
    </source>
</evidence>
<dbReference type="GO" id="GO:0061630">
    <property type="term" value="F:ubiquitin protein ligase activity"/>
    <property type="evidence" value="ECO:0007669"/>
    <property type="project" value="InterPro"/>
</dbReference>
<dbReference type="GO" id="GO:0008270">
    <property type="term" value="F:zinc ion binding"/>
    <property type="evidence" value="ECO:0007669"/>
    <property type="project" value="UniProtKB-KW"/>
</dbReference>
<dbReference type="SUPFAM" id="SSF57850">
    <property type="entry name" value="RING/U-box"/>
    <property type="match status" value="1"/>
</dbReference>
<dbReference type="GO" id="GO:0051301">
    <property type="term" value="P:cell division"/>
    <property type="evidence" value="ECO:0007669"/>
    <property type="project" value="UniProtKB-KW"/>
</dbReference>
<sequence length="118" mass="14062">MEGDVEWVQQIPPLVDDDESHLDQSMTDQQEERPRLRVHIKKWHAIAAWHWDVHEDSCGICRMQFDTYCVDCKKPGDECPPIWGKCNHIFHLHCILKWIQQQGAEAHCPMCRQPWEFK</sequence>
<keyword evidence="16" id="KW-1185">Reference proteome</keyword>
<keyword evidence="10" id="KW-0862">Zinc</keyword>
<evidence type="ECO:0000256" key="8">
    <source>
        <dbReference type="ARBA" id="ARBA00022776"/>
    </source>
</evidence>
<evidence type="ECO:0000259" key="14">
    <source>
        <dbReference type="PROSITE" id="PS50089"/>
    </source>
</evidence>
<dbReference type="KEGG" id="acan:ACA1_087660"/>
<dbReference type="EMBL" id="KB007985">
    <property type="protein sequence ID" value="ELR16583.1"/>
    <property type="molecule type" value="Genomic_DNA"/>
</dbReference>
<evidence type="ECO:0000256" key="11">
    <source>
        <dbReference type="ARBA" id="ARBA00023242"/>
    </source>
</evidence>
<keyword evidence="7 13" id="KW-0863">Zinc-finger</keyword>
<evidence type="ECO:0000256" key="4">
    <source>
        <dbReference type="ARBA" id="ARBA00013928"/>
    </source>
</evidence>
<dbReference type="InterPro" id="IPR001841">
    <property type="entry name" value="Znf_RING"/>
</dbReference>
<dbReference type="CDD" id="cd16456">
    <property type="entry name" value="RING-H2_APC11"/>
    <property type="match status" value="1"/>
</dbReference>
<dbReference type="PROSITE" id="PS50089">
    <property type="entry name" value="ZF_RING_2"/>
    <property type="match status" value="1"/>
</dbReference>
<protein>
    <recommendedName>
        <fullName evidence="4">Anaphase-promoting complex subunit 11</fullName>
    </recommendedName>
</protein>
<dbReference type="AlphaFoldDB" id="L8GVJ0"/>
<dbReference type="Proteomes" id="UP000011083">
    <property type="component" value="Unassembled WGS sequence"/>
</dbReference>
<dbReference type="GeneID" id="14917371"/>